<dbReference type="STRING" id="356660.SAMN05444336_102539"/>
<evidence type="ECO:0000313" key="3">
    <source>
        <dbReference type="Proteomes" id="UP000199118"/>
    </source>
</evidence>
<dbReference type="Proteomes" id="UP000199118">
    <property type="component" value="Unassembled WGS sequence"/>
</dbReference>
<dbReference type="AlphaFoldDB" id="A0A1H2WYJ7"/>
<dbReference type="RefSeq" id="WP_176954688.1">
    <property type="nucleotide sequence ID" value="NZ_FNMZ01000002.1"/>
</dbReference>
<name>A0A1H2WYJ7_9RHOB</name>
<dbReference type="EMBL" id="FNMZ01000002">
    <property type="protein sequence ID" value="SDW85588.1"/>
    <property type="molecule type" value="Genomic_DNA"/>
</dbReference>
<gene>
    <name evidence="2" type="ORF">SAMN05444336_102539</name>
</gene>
<sequence>MLWKFAILFLLAMVLIVMIFGRPKAGDAGGRWRLGGRGKRRRPPDDRRG</sequence>
<evidence type="ECO:0000313" key="2">
    <source>
        <dbReference type="EMBL" id="SDW85588.1"/>
    </source>
</evidence>
<evidence type="ECO:0000256" key="1">
    <source>
        <dbReference type="SAM" id="MobiDB-lite"/>
    </source>
</evidence>
<feature type="region of interest" description="Disordered" evidence="1">
    <location>
        <begin position="24"/>
        <end position="49"/>
    </location>
</feature>
<protein>
    <submittedName>
        <fullName evidence="2">Uncharacterized protein</fullName>
    </submittedName>
</protein>
<organism evidence="2 3">
    <name type="scientific">Albimonas donghaensis</name>
    <dbReference type="NCBI Taxonomy" id="356660"/>
    <lineage>
        <taxon>Bacteria</taxon>
        <taxon>Pseudomonadati</taxon>
        <taxon>Pseudomonadota</taxon>
        <taxon>Alphaproteobacteria</taxon>
        <taxon>Rhodobacterales</taxon>
        <taxon>Paracoccaceae</taxon>
        <taxon>Albimonas</taxon>
    </lineage>
</organism>
<reference evidence="2 3" key="1">
    <citation type="submission" date="2016-10" db="EMBL/GenBank/DDBJ databases">
        <authorList>
            <person name="de Groot N.N."/>
        </authorList>
    </citation>
    <scope>NUCLEOTIDE SEQUENCE [LARGE SCALE GENOMIC DNA]</scope>
    <source>
        <strain evidence="2 3">DSM 17890</strain>
    </source>
</reference>
<proteinExistence type="predicted"/>
<accession>A0A1H2WYJ7</accession>
<keyword evidence="3" id="KW-1185">Reference proteome</keyword>